<accession>A0A4T0X988</accession>
<dbReference type="PANTHER" id="PTHR31303:SF1">
    <property type="entry name" value="CTP-DEPENDENT DIACYLGLYCEROL KINASE 1"/>
    <property type="match status" value="1"/>
</dbReference>
<dbReference type="Proteomes" id="UP000307173">
    <property type="component" value="Unassembled WGS sequence"/>
</dbReference>
<dbReference type="STRING" id="52247.A0A4T0X988"/>
<evidence type="ECO:0000256" key="1">
    <source>
        <dbReference type="SAM" id="MobiDB-lite"/>
    </source>
</evidence>
<organism evidence="3 4">
    <name type="scientific">Pichia inconspicua</name>
    <dbReference type="NCBI Taxonomy" id="52247"/>
    <lineage>
        <taxon>Eukaryota</taxon>
        <taxon>Fungi</taxon>
        <taxon>Dikarya</taxon>
        <taxon>Ascomycota</taxon>
        <taxon>Saccharomycotina</taxon>
        <taxon>Pichiomycetes</taxon>
        <taxon>Pichiales</taxon>
        <taxon>Pichiaceae</taxon>
        <taxon>Pichia</taxon>
    </lineage>
</organism>
<reference evidence="3 4" key="1">
    <citation type="journal article" date="2019" name="Front. Genet.">
        <title>Whole-Genome Sequencing of the Opportunistic Yeast Pathogen Candida inconspicua Uncovers Its Hybrid Origin.</title>
        <authorList>
            <person name="Mixao V."/>
            <person name="Hansen A.P."/>
            <person name="Saus E."/>
            <person name="Boekhout T."/>
            <person name="Lass-Florl C."/>
            <person name="Gabaldon T."/>
        </authorList>
    </citation>
    <scope>NUCLEOTIDE SEQUENCE [LARGE SCALE GENOMIC DNA]</scope>
    <source>
        <strain evidence="3 4">CBS 180</strain>
    </source>
</reference>
<dbReference type="EMBL" id="SELW01000039">
    <property type="protein sequence ID" value="TID31264.1"/>
    <property type="molecule type" value="Genomic_DNA"/>
</dbReference>
<gene>
    <name evidence="3" type="ORF">CANINC_000207</name>
</gene>
<evidence type="ECO:0000313" key="3">
    <source>
        <dbReference type="EMBL" id="TID31264.1"/>
    </source>
</evidence>
<keyword evidence="4" id="KW-1185">Reference proteome</keyword>
<dbReference type="GO" id="GO:0006654">
    <property type="term" value="P:phosphatidic acid biosynthetic process"/>
    <property type="evidence" value="ECO:0007669"/>
    <property type="project" value="TreeGrafter"/>
</dbReference>
<keyword evidence="2" id="KW-0812">Transmembrane</keyword>
<keyword evidence="2" id="KW-0472">Membrane</keyword>
<name>A0A4T0X988_9ASCO</name>
<comment type="caution">
    <text evidence="3">The sequence shown here is derived from an EMBL/GenBank/DDBJ whole genome shotgun (WGS) entry which is preliminary data.</text>
</comment>
<evidence type="ECO:0000313" key="4">
    <source>
        <dbReference type="Proteomes" id="UP000307173"/>
    </source>
</evidence>
<feature type="transmembrane region" description="Helical" evidence="2">
    <location>
        <begin position="257"/>
        <end position="278"/>
    </location>
</feature>
<feature type="transmembrane region" description="Helical" evidence="2">
    <location>
        <begin position="198"/>
        <end position="216"/>
    </location>
</feature>
<feature type="region of interest" description="Disordered" evidence="1">
    <location>
        <begin position="1"/>
        <end position="44"/>
    </location>
</feature>
<feature type="compositionally biased region" description="Acidic residues" evidence="1">
    <location>
        <begin position="29"/>
        <end position="43"/>
    </location>
</feature>
<feature type="region of interest" description="Disordered" evidence="1">
    <location>
        <begin position="83"/>
        <end position="109"/>
    </location>
</feature>
<dbReference type="GO" id="GO:0004143">
    <property type="term" value="F:ATP-dependent diacylglycerol kinase activity"/>
    <property type="evidence" value="ECO:0007669"/>
    <property type="project" value="InterPro"/>
</dbReference>
<proteinExistence type="predicted"/>
<protein>
    <recommendedName>
        <fullName evidence="5">CTP-dependent diacylglycerol kinase 1</fullName>
    </recommendedName>
</protein>
<evidence type="ECO:0000256" key="2">
    <source>
        <dbReference type="SAM" id="Phobius"/>
    </source>
</evidence>
<evidence type="ECO:0008006" key="5">
    <source>
        <dbReference type="Google" id="ProtNLM"/>
    </source>
</evidence>
<feature type="compositionally biased region" description="Acidic residues" evidence="1">
    <location>
        <begin position="83"/>
        <end position="94"/>
    </location>
</feature>
<dbReference type="AlphaFoldDB" id="A0A4T0X988"/>
<feature type="transmembrane region" description="Helical" evidence="2">
    <location>
        <begin position="298"/>
        <end position="314"/>
    </location>
</feature>
<dbReference type="PANTHER" id="PTHR31303">
    <property type="entry name" value="CTP-DEPENDENT DIACYLGLYCEROL KINASE 1"/>
    <property type="match status" value="1"/>
</dbReference>
<dbReference type="OrthoDB" id="5673at2759"/>
<keyword evidence="2" id="KW-1133">Transmembrane helix</keyword>
<dbReference type="InterPro" id="IPR037997">
    <property type="entry name" value="Dgk1-like"/>
</dbReference>
<dbReference type="GO" id="GO:0005789">
    <property type="term" value="C:endoplasmic reticulum membrane"/>
    <property type="evidence" value="ECO:0007669"/>
    <property type="project" value="TreeGrafter"/>
</dbReference>
<sequence>MQNSTGAKTRDDDTTVSRRNKAQISTSDEIADFVDESYDESADPDYTISATTIIEYSEDGDEEDDDDYEIIGADETKIDLDELNETTDVEDESLHDEKAKSSDSDSSSSIESFVSLPFHKKFYSLVHKHEIPRKLFHVSIGFITLYLYTQGKETSDIWPPLLYAMLAIFSLDLIRFNWKYFNDLYCASVGFLMREKEVQSFNGVIWFLLGVVITFLTQKKDISVMSVVLLSWSDTAASTIGRAFGHLSPKISKSKSLIGSFGAFLTGVFACYFFYGYVVPAYPQYATNFEYIQESSKISLHLLALLSGFIAALSEGIDFAGVDDNLTIPVLSGLFLSTAVKLGK</sequence>